<dbReference type="InterPro" id="IPR015317">
    <property type="entry name" value="A_Hb_stabilising_prot"/>
</dbReference>
<evidence type="ECO:0000256" key="7">
    <source>
        <dbReference type="ARBA" id="ARBA00079289"/>
    </source>
</evidence>
<evidence type="ECO:0000256" key="5">
    <source>
        <dbReference type="ARBA" id="ARBA00066302"/>
    </source>
</evidence>
<dbReference type="Pfam" id="PF09236">
    <property type="entry name" value="AHSP"/>
    <property type="match status" value="1"/>
</dbReference>
<organism evidence="9">
    <name type="scientific">Heterocephalus glaber</name>
    <name type="common">Naked mole rat</name>
    <dbReference type="NCBI Taxonomy" id="10181"/>
    <lineage>
        <taxon>Eukaryota</taxon>
        <taxon>Metazoa</taxon>
        <taxon>Chordata</taxon>
        <taxon>Craniata</taxon>
        <taxon>Vertebrata</taxon>
        <taxon>Euteleostomi</taxon>
        <taxon>Mammalia</taxon>
        <taxon>Eutheria</taxon>
        <taxon>Euarchontoglires</taxon>
        <taxon>Glires</taxon>
        <taxon>Rodentia</taxon>
        <taxon>Hystricomorpha</taxon>
        <taxon>Bathyergidae</taxon>
        <taxon>Heterocephalus</taxon>
    </lineage>
</organism>
<dbReference type="GO" id="GO:0050821">
    <property type="term" value="P:protein stabilization"/>
    <property type="evidence" value="ECO:0007669"/>
    <property type="project" value="Ensembl"/>
</dbReference>
<comment type="similarity">
    <text evidence="4">Belongs to the AHSP family.</text>
</comment>
<gene>
    <name evidence="9" type="primary">AHSP</name>
</gene>
<evidence type="ECO:0000256" key="6">
    <source>
        <dbReference type="ARBA" id="ARBA00072174"/>
    </source>
</evidence>
<sequence>MALLQANKDLIALGMKEFSVLLNQQVFNYPLITEEDMVVVVDDWVNIYINYYRKRLTGEKQDQDRALQELRQELKTLASPFLAKYRAFLESHEDLSNAVPSS</sequence>
<evidence type="ECO:0000256" key="3">
    <source>
        <dbReference type="ARBA" id="ARBA00023186"/>
    </source>
</evidence>
<dbReference type="Gene3D" id="1.20.58.420">
    <property type="entry name" value="AHSP"/>
    <property type="match status" value="1"/>
</dbReference>
<dbReference type="FunFam" id="1.20.58.420:FF:000002">
    <property type="entry name" value="Alpha-hemoglobin-stabilizing protein"/>
    <property type="match status" value="1"/>
</dbReference>
<proteinExistence type="inferred from homology"/>
<dbReference type="InterPro" id="IPR036468">
    <property type="entry name" value="AHSP_sf"/>
</dbReference>
<dbReference type="GO" id="GO:0005737">
    <property type="term" value="C:cytoplasm"/>
    <property type="evidence" value="ECO:0007669"/>
    <property type="project" value="UniProtKB-SubCell"/>
</dbReference>
<comment type="subcellular location">
    <subcellularLocation>
        <location evidence="1">Cytoplasm</location>
    </subcellularLocation>
</comment>
<protein>
    <recommendedName>
        <fullName evidence="6">Alpha-hemoglobin-stabilizing protein</fullName>
    </recommendedName>
    <alternativeName>
        <fullName evidence="8">Erythroid differentiation-related factor</fullName>
    </alternativeName>
    <alternativeName>
        <fullName evidence="7">Erythroid-associated factor</fullName>
    </alternativeName>
</protein>
<accession>A0A0P6JCU4</accession>
<keyword evidence="3" id="KW-0143">Chaperone</keyword>
<evidence type="ECO:0000256" key="4">
    <source>
        <dbReference type="ARBA" id="ARBA00061424"/>
    </source>
</evidence>
<evidence type="ECO:0000256" key="8">
    <source>
        <dbReference type="ARBA" id="ARBA00081968"/>
    </source>
</evidence>
<dbReference type="GO" id="GO:0006457">
    <property type="term" value="P:protein folding"/>
    <property type="evidence" value="ECO:0007669"/>
    <property type="project" value="Ensembl"/>
</dbReference>
<evidence type="ECO:0000313" key="9">
    <source>
        <dbReference type="EMBL" id="JAO02211.1"/>
    </source>
</evidence>
<dbReference type="GO" id="GO:0030492">
    <property type="term" value="F:hemoglobin binding"/>
    <property type="evidence" value="ECO:0007669"/>
    <property type="project" value="InterPro"/>
</dbReference>
<dbReference type="EMBL" id="GEBF01001422">
    <property type="protein sequence ID" value="JAO02211.1"/>
    <property type="molecule type" value="Transcribed_RNA"/>
</dbReference>
<name>A0A0P6JCU4_HETGA</name>
<evidence type="ECO:0000256" key="2">
    <source>
        <dbReference type="ARBA" id="ARBA00022490"/>
    </source>
</evidence>
<reference evidence="9" key="1">
    <citation type="submission" date="2015-10" db="EMBL/GenBank/DDBJ databases">
        <title>FRAMA: From RNA-seq data to annotated mRNA assemblies.</title>
        <authorList>
            <person name="Bens M."/>
            <person name="Sahm A."/>
            <person name="Jahn N."/>
            <person name="Morhart M."/>
            <person name="Holtze S."/>
            <person name="Hildebrandt T.B."/>
            <person name="Platzer M."/>
            <person name="Szafranski K."/>
        </authorList>
    </citation>
    <scope>NUCLEOTIDE SEQUENCE</scope>
    <source>
        <tissue evidence="9">Cerebellum</tissue>
    </source>
</reference>
<dbReference type="PANTHER" id="PTHR15914">
    <property type="entry name" value="ALPHA-HEMOGLOBIN-STABILIZING PROTEIN"/>
    <property type="match status" value="1"/>
</dbReference>
<dbReference type="GO" id="GO:0030218">
    <property type="term" value="P:erythrocyte differentiation"/>
    <property type="evidence" value="ECO:0007669"/>
    <property type="project" value="Ensembl"/>
</dbReference>
<dbReference type="PANTHER" id="PTHR15914:SF0">
    <property type="entry name" value="ALPHA-HEMOGLOBIN-STABILIZING PROTEIN"/>
    <property type="match status" value="1"/>
</dbReference>
<comment type="subunit">
    <text evidence="5">Monomer. Forms a heterodimer with free alpha-hemoglobin. Does not bind beta-hemoglobin nor alpha(2)beta(2) hemoglobin A.</text>
</comment>
<evidence type="ECO:0000256" key="1">
    <source>
        <dbReference type="ARBA" id="ARBA00004496"/>
    </source>
</evidence>
<dbReference type="SUPFAM" id="SSF109751">
    <property type="entry name" value="Alpha-hemoglobin stabilizing protein AHSP"/>
    <property type="match status" value="1"/>
</dbReference>
<keyword evidence="2" id="KW-0963">Cytoplasm</keyword>
<dbReference type="AlphaFoldDB" id="A0A0P6JCU4"/>